<proteinExistence type="predicted"/>
<reference evidence="1 2" key="1">
    <citation type="journal article" date="2019" name="Environ. Microbiol.">
        <title>An active ?-lactamase is a part of an orchestrated cell wall stress resistance network of Bacillus subtilis and related rhizosphere species.</title>
        <authorList>
            <person name="Bucher T."/>
            <person name="Keren-Paz A."/>
            <person name="Hausser J."/>
            <person name="Olender T."/>
            <person name="Cytryn E."/>
            <person name="Kolodkin-Gal I."/>
        </authorList>
    </citation>
    <scope>NUCLEOTIDE SEQUENCE [LARGE SCALE GENOMIC DNA]</scope>
    <source>
        <strain evidence="1 2">I71</strain>
    </source>
</reference>
<evidence type="ECO:0000313" key="2">
    <source>
        <dbReference type="Proteomes" id="UP000306037"/>
    </source>
</evidence>
<gene>
    <name evidence="1" type="ORF">FC694_19440</name>
</gene>
<dbReference type="EMBL" id="SZOM01000166">
    <property type="protein sequence ID" value="TKH13527.1"/>
    <property type="molecule type" value="Genomic_DNA"/>
</dbReference>
<sequence>MEMKNWMTNCYIIIRNQIRTIRTIGEKEKSVNLRSSLISTRHKYTLGLDGYFSYDYSERIAYFFILGGILFC</sequence>
<comment type="caution">
    <text evidence="1">The sequence shown here is derived from an EMBL/GenBank/DDBJ whole genome shotgun (WGS) entry which is preliminary data.</text>
</comment>
<name>A0A4U2MQI3_9BACI</name>
<dbReference type="Proteomes" id="UP000306037">
    <property type="component" value="Unassembled WGS sequence"/>
</dbReference>
<dbReference type="AlphaFoldDB" id="A0A4U2MQI3"/>
<evidence type="ECO:0000313" key="1">
    <source>
        <dbReference type="EMBL" id="TKH13527.1"/>
    </source>
</evidence>
<organism evidence="1 2">
    <name type="scientific">Bacillus wiedmannii</name>
    <dbReference type="NCBI Taxonomy" id="1890302"/>
    <lineage>
        <taxon>Bacteria</taxon>
        <taxon>Bacillati</taxon>
        <taxon>Bacillota</taxon>
        <taxon>Bacilli</taxon>
        <taxon>Bacillales</taxon>
        <taxon>Bacillaceae</taxon>
        <taxon>Bacillus</taxon>
        <taxon>Bacillus cereus group</taxon>
    </lineage>
</organism>
<protein>
    <submittedName>
        <fullName evidence="1">Uncharacterized protein</fullName>
    </submittedName>
</protein>
<accession>A0A4U2MQI3</accession>